<dbReference type="EMBL" id="SDWV01000003">
    <property type="protein sequence ID" value="RYC13849.1"/>
    <property type="molecule type" value="Genomic_DNA"/>
</dbReference>
<keyword evidence="2 4" id="KW-0238">DNA-binding</keyword>
<evidence type="ECO:0000259" key="5">
    <source>
        <dbReference type="PROSITE" id="PS50977"/>
    </source>
</evidence>
<proteinExistence type="predicted"/>
<organism evidence="6 7">
    <name type="scientific">Nocardioides zhouii</name>
    <dbReference type="NCBI Taxonomy" id="1168729"/>
    <lineage>
        <taxon>Bacteria</taxon>
        <taxon>Bacillati</taxon>
        <taxon>Actinomycetota</taxon>
        <taxon>Actinomycetes</taxon>
        <taxon>Propionibacteriales</taxon>
        <taxon>Nocardioidaceae</taxon>
        <taxon>Nocardioides</taxon>
    </lineage>
</organism>
<feature type="DNA-binding region" description="H-T-H motif" evidence="4">
    <location>
        <begin position="28"/>
        <end position="47"/>
    </location>
</feature>
<accession>A0A4Q2TAH0</accession>
<dbReference type="OrthoDB" id="5177743at2"/>
<dbReference type="InterPro" id="IPR001647">
    <property type="entry name" value="HTH_TetR"/>
</dbReference>
<dbReference type="Pfam" id="PF00440">
    <property type="entry name" value="TetR_N"/>
    <property type="match status" value="1"/>
</dbReference>
<dbReference type="GO" id="GO:0000976">
    <property type="term" value="F:transcription cis-regulatory region binding"/>
    <property type="evidence" value="ECO:0007669"/>
    <property type="project" value="TreeGrafter"/>
</dbReference>
<keyword evidence="7" id="KW-1185">Reference proteome</keyword>
<evidence type="ECO:0000313" key="7">
    <source>
        <dbReference type="Proteomes" id="UP000291101"/>
    </source>
</evidence>
<keyword evidence="3" id="KW-0804">Transcription</keyword>
<dbReference type="GO" id="GO:0003700">
    <property type="term" value="F:DNA-binding transcription factor activity"/>
    <property type="evidence" value="ECO:0007669"/>
    <property type="project" value="TreeGrafter"/>
</dbReference>
<name>A0A4Q2TAH0_9ACTN</name>
<dbReference type="AlphaFoldDB" id="A0A4Q2TAH0"/>
<dbReference type="InterPro" id="IPR009057">
    <property type="entry name" value="Homeodomain-like_sf"/>
</dbReference>
<dbReference type="Proteomes" id="UP000291101">
    <property type="component" value="Unassembled WGS sequence"/>
</dbReference>
<protein>
    <submittedName>
        <fullName evidence="6">TetR/AcrR family transcriptional regulator</fullName>
    </submittedName>
</protein>
<feature type="domain" description="HTH tetR-type" evidence="5">
    <location>
        <begin position="5"/>
        <end position="65"/>
    </location>
</feature>
<gene>
    <name evidence="6" type="ORF">EUA94_04475</name>
</gene>
<evidence type="ECO:0000313" key="6">
    <source>
        <dbReference type="EMBL" id="RYC13849.1"/>
    </source>
</evidence>
<dbReference type="PANTHER" id="PTHR30055:SF234">
    <property type="entry name" value="HTH-TYPE TRANSCRIPTIONAL REGULATOR BETI"/>
    <property type="match status" value="1"/>
</dbReference>
<comment type="caution">
    <text evidence="6">The sequence shown here is derived from an EMBL/GenBank/DDBJ whole genome shotgun (WGS) entry which is preliminary data.</text>
</comment>
<dbReference type="PANTHER" id="PTHR30055">
    <property type="entry name" value="HTH-TYPE TRANSCRIPTIONAL REGULATOR RUTR"/>
    <property type="match status" value="1"/>
</dbReference>
<evidence type="ECO:0000256" key="2">
    <source>
        <dbReference type="ARBA" id="ARBA00023125"/>
    </source>
</evidence>
<evidence type="ECO:0000256" key="4">
    <source>
        <dbReference type="PROSITE-ProRule" id="PRU00335"/>
    </source>
</evidence>
<dbReference type="InterPro" id="IPR050109">
    <property type="entry name" value="HTH-type_TetR-like_transc_reg"/>
</dbReference>
<reference evidence="6 7" key="1">
    <citation type="submission" date="2019-01" db="EMBL/GenBank/DDBJ databases">
        <title>Novel species of Nocardioides.</title>
        <authorList>
            <person name="Liu Q."/>
            <person name="X Y.-H."/>
        </authorList>
    </citation>
    <scope>NUCLEOTIDE SEQUENCE [LARGE SCALE GENOMIC DNA]</scope>
    <source>
        <strain evidence="6 7">HLT2-9</strain>
    </source>
</reference>
<keyword evidence="1" id="KW-0805">Transcription regulation</keyword>
<sequence>MAKDPERRQVWTREATDYALAHGLIGLSLRPLAASLGTSDRMLLYHFGTKDDLVAAILRESNDRAVAGVAGLPPSRDLRAAVHDLWARVRSPGLEACSRLYVEAAALGLLGHEPYASVVLEANARWYGSLVTHLTRSGVARPLAKRAATITDAAFMGFQLDAPLYTGTPAAKRAVVDLAEAVAALER</sequence>
<dbReference type="RefSeq" id="WP_129425081.1">
    <property type="nucleotide sequence ID" value="NZ_SDWV01000003.1"/>
</dbReference>
<evidence type="ECO:0000256" key="1">
    <source>
        <dbReference type="ARBA" id="ARBA00023015"/>
    </source>
</evidence>
<dbReference type="SUPFAM" id="SSF46689">
    <property type="entry name" value="Homeodomain-like"/>
    <property type="match status" value="1"/>
</dbReference>
<dbReference type="PROSITE" id="PS50977">
    <property type="entry name" value="HTH_TETR_2"/>
    <property type="match status" value="1"/>
</dbReference>
<dbReference type="Gene3D" id="1.10.357.10">
    <property type="entry name" value="Tetracycline Repressor, domain 2"/>
    <property type="match status" value="1"/>
</dbReference>
<evidence type="ECO:0000256" key="3">
    <source>
        <dbReference type="ARBA" id="ARBA00023163"/>
    </source>
</evidence>